<organism evidence="10">
    <name type="scientific">Rodentolepis nana</name>
    <name type="common">Dwarf tapeworm</name>
    <name type="synonym">Hymenolepis nana</name>
    <dbReference type="NCBI Taxonomy" id="102285"/>
    <lineage>
        <taxon>Eukaryota</taxon>
        <taxon>Metazoa</taxon>
        <taxon>Spiralia</taxon>
        <taxon>Lophotrochozoa</taxon>
        <taxon>Platyhelminthes</taxon>
        <taxon>Cestoda</taxon>
        <taxon>Eucestoda</taxon>
        <taxon>Cyclophyllidea</taxon>
        <taxon>Hymenolepididae</taxon>
        <taxon>Rodentolepis</taxon>
    </lineage>
</organism>
<keyword evidence="4" id="KW-0539">Nucleus</keyword>
<evidence type="ECO:0000256" key="1">
    <source>
        <dbReference type="ARBA" id="ARBA00004123"/>
    </source>
</evidence>
<keyword evidence="9" id="KW-1185">Reference proteome</keyword>
<dbReference type="GO" id="GO:0003682">
    <property type="term" value="F:chromatin binding"/>
    <property type="evidence" value="ECO:0007669"/>
    <property type="project" value="TreeGrafter"/>
</dbReference>
<evidence type="ECO:0000259" key="7">
    <source>
        <dbReference type="Pfam" id="PF12140"/>
    </source>
</evidence>
<keyword evidence="3" id="KW-0677">Repeat</keyword>
<sequence length="1055" mass="119355">MKNESAEIMPSLSSSDCDEFSAYNFSMETGCEIAPIHLFRHIEKNESLNFRTHQIVEMDLAAFSKATSLRIPSGSYFWPCEVICAINIKCKFRWLHSAEINPCLKFFTKGAERIPPFWLNIDKKFWELVHPMGYSQENNLDWISPHELLQCKSTDEFLDRKSRPGIPDFSQEFEKRVLNSLISPLIFNEKAMYLRDMLKVGDYLECRSLADPSDVWPVKILKNYNGRLVVSWLGINAEFDEKRGVFRCGTNINLNCLDQPVFSIFLWDPRIRMLGYSYAHSIRYRPPKCLMTIDAIEIGSDFIQAHSPFHDVLPWNGHLFFAPDPPKHLFKVGTKLEAFDNSNPFGARPATVVEILSDRYFVVRFDVLPSLHRLNSRKSVEHHPKEFVAHVGMPQIMPPNMCRYYGLKLFPPENWPIGQPFNWITYARTLLNESKTPSKLPSYLLVTEEFFQALIKSLSIPIDRYFNSTAPKSKNSEDFPLDTYSPLQNIGMGGGSSSGGVNRLKRSKCSDLSDNSGLWVSRDFCPGMRLEMALPLHMWRHTQFNQTIGEVEFREGPIVTATVIRCQAGLLWLLPDLLPNWSPYANEDYTVNTPIVIESSSTSLYPLGWSQENRHPFIPPAAYLRPPFLHLSVNPPIWKTPTHPKPSFPHVNGIVKIDQFYSQSEVCPKIYINSKCYCGPNIVKTRLQFLQREFGPGPLELTLIRLINNLAMTVDKKASVNRAFDADWVKKSVNVSCNGLNGKKRREVKAEAIRRFHAGMNLVTFSFRCPNKGTQIPITLEICKRVRAVEDFLRQVSISLEACPFLLSTQQYGAVGQECPLKCHDLLNSHRNNSVDSSSSNNFVSPIIVIADDTIISTAALLNSELRISKGNSKRPLMVSSRLLNDRSLLPPLLYDWNPSGAKNNQGKGDDGKSIENPNGQRPAKRLRGSSASITGNLGNGFNSTTSRKAVKSRTNFRNVNGDATPAFDVPTLASDPISWTPRDLEKHLEATNCMELWPWLAAQAVDGQAIMLLPSAQELQSEMGLDWEMAVKIAQLADGLRLAYQKQYCSKNAA</sequence>
<dbReference type="PROSITE" id="PS51079">
    <property type="entry name" value="MBT"/>
    <property type="match status" value="1"/>
</dbReference>
<feature type="compositionally biased region" description="Polar residues" evidence="6">
    <location>
        <begin position="930"/>
        <end position="946"/>
    </location>
</feature>
<dbReference type="Gene3D" id="2.30.30.140">
    <property type="match status" value="4"/>
</dbReference>
<dbReference type="InterPro" id="IPR004092">
    <property type="entry name" value="Mbt"/>
</dbReference>
<dbReference type="GO" id="GO:0045892">
    <property type="term" value="P:negative regulation of DNA-templated transcription"/>
    <property type="evidence" value="ECO:0007669"/>
    <property type="project" value="TreeGrafter"/>
</dbReference>
<evidence type="ECO:0000313" key="8">
    <source>
        <dbReference type="EMBL" id="VDN98684.1"/>
    </source>
</evidence>
<gene>
    <name evidence="8" type="ORF">HNAJ_LOCUS2825</name>
</gene>
<comment type="subcellular location">
    <subcellularLocation>
        <location evidence="1">Nucleus</location>
    </subcellularLocation>
</comment>
<dbReference type="SMART" id="SM00561">
    <property type="entry name" value="MBT"/>
    <property type="match status" value="1"/>
</dbReference>
<dbReference type="PANTHER" id="PTHR12247:SF131">
    <property type="entry name" value="LD05287P"/>
    <property type="match status" value="1"/>
</dbReference>
<dbReference type="InterPro" id="IPR013761">
    <property type="entry name" value="SAM/pointed_sf"/>
</dbReference>
<dbReference type="AlphaFoldDB" id="A0A0R3T6Y8"/>
<keyword evidence="2" id="KW-0678">Repressor</keyword>
<dbReference type="SUPFAM" id="SSF47769">
    <property type="entry name" value="SAM/Pointed domain"/>
    <property type="match status" value="1"/>
</dbReference>
<dbReference type="InterPro" id="IPR021987">
    <property type="entry name" value="SLED"/>
</dbReference>
<name>A0A0R3T6Y8_RODNA</name>
<evidence type="ECO:0000256" key="5">
    <source>
        <dbReference type="PROSITE-ProRule" id="PRU00459"/>
    </source>
</evidence>
<dbReference type="Gene3D" id="1.10.150.50">
    <property type="entry name" value="Transcription Factor, Ets-1"/>
    <property type="match status" value="1"/>
</dbReference>
<protein>
    <submittedName>
        <fullName evidence="10">SLED domain-containing protein</fullName>
    </submittedName>
</protein>
<evidence type="ECO:0000313" key="9">
    <source>
        <dbReference type="Proteomes" id="UP000278807"/>
    </source>
</evidence>
<dbReference type="SUPFAM" id="SSF63748">
    <property type="entry name" value="Tudor/PWWP/MBT"/>
    <property type="match status" value="3"/>
</dbReference>
<proteinExistence type="predicted"/>
<dbReference type="GO" id="GO:0005634">
    <property type="term" value="C:nucleus"/>
    <property type="evidence" value="ECO:0007669"/>
    <property type="project" value="UniProtKB-SubCell"/>
</dbReference>
<evidence type="ECO:0000256" key="6">
    <source>
        <dbReference type="SAM" id="MobiDB-lite"/>
    </source>
</evidence>
<dbReference type="EMBL" id="UZAE01001492">
    <property type="protein sequence ID" value="VDN98684.1"/>
    <property type="molecule type" value="Genomic_DNA"/>
</dbReference>
<dbReference type="STRING" id="102285.A0A0R3T6Y8"/>
<evidence type="ECO:0000256" key="3">
    <source>
        <dbReference type="ARBA" id="ARBA00022737"/>
    </source>
</evidence>
<evidence type="ECO:0000256" key="2">
    <source>
        <dbReference type="ARBA" id="ARBA00022491"/>
    </source>
</evidence>
<dbReference type="InterPro" id="IPR050548">
    <property type="entry name" value="PcG_chromatin_remod_factors"/>
</dbReference>
<dbReference type="Proteomes" id="UP000278807">
    <property type="component" value="Unassembled WGS sequence"/>
</dbReference>
<accession>A0A0R3T6Y8</accession>
<dbReference type="Pfam" id="PF12140">
    <property type="entry name" value="SLED"/>
    <property type="match status" value="1"/>
</dbReference>
<dbReference type="InterPro" id="IPR038348">
    <property type="entry name" value="SLED_sf"/>
</dbReference>
<reference evidence="10" key="1">
    <citation type="submission" date="2017-02" db="UniProtKB">
        <authorList>
            <consortium name="WormBaseParasite"/>
        </authorList>
    </citation>
    <scope>IDENTIFICATION</scope>
</reference>
<dbReference type="Gene3D" id="3.90.1150.190">
    <property type="entry name" value="SLED domain"/>
    <property type="match status" value="1"/>
</dbReference>
<dbReference type="Pfam" id="PF02820">
    <property type="entry name" value="MBT"/>
    <property type="match status" value="1"/>
</dbReference>
<evidence type="ECO:0000256" key="4">
    <source>
        <dbReference type="ARBA" id="ARBA00023242"/>
    </source>
</evidence>
<feature type="repeat" description="MBT" evidence="5">
    <location>
        <begin position="265"/>
        <end position="412"/>
    </location>
</feature>
<dbReference type="GO" id="GO:0042393">
    <property type="term" value="F:histone binding"/>
    <property type="evidence" value="ECO:0007669"/>
    <property type="project" value="TreeGrafter"/>
</dbReference>
<reference evidence="8 9" key="2">
    <citation type="submission" date="2018-11" db="EMBL/GenBank/DDBJ databases">
        <authorList>
            <consortium name="Pathogen Informatics"/>
        </authorList>
    </citation>
    <scope>NUCLEOTIDE SEQUENCE [LARGE SCALE GENOMIC DNA]</scope>
</reference>
<feature type="region of interest" description="Disordered" evidence="6">
    <location>
        <begin position="899"/>
        <end position="946"/>
    </location>
</feature>
<evidence type="ECO:0000313" key="10">
    <source>
        <dbReference type="WBParaSite" id="HNAJ_0000282601-mRNA-1"/>
    </source>
</evidence>
<dbReference type="OrthoDB" id="5800688at2759"/>
<feature type="domain" description="SLED" evidence="7">
    <location>
        <begin position="667"/>
        <end position="810"/>
    </location>
</feature>
<dbReference type="WBParaSite" id="HNAJ_0000282601-mRNA-1">
    <property type="protein sequence ID" value="HNAJ_0000282601-mRNA-1"/>
    <property type="gene ID" value="HNAJ_0000282601"/>
</dbReference>
<dbReference type="PANTHER" id="PTHR12247">
    <property type="entry name" value="POLYCOMB GROUP PROTEIN"/>
    <property type="match status" value="1"/>
</dbReference>